<evidence type="ECO:0000313" key="3">
    <source>
        <dbReference type="Proteomes" id="UP001148018"/>
    </source>
</evidence>
<sequence length="69" mass="7909">MRERSQGNQEPPSLLISRRDSKVNRRGLHEHQGNRHGFTDSSVRRPGEIFGNTTTTTARQLALFSSRFQ</sequence>
<reference evidence="2" key="1">
    <citation type="submission" date="2022-07" db="EMBL/GenBank/DDBJ databases">
        <title>Chromosome-level genome of Muraenolepis orangiensis.</title>
        <authorList>
            <person name="Kim J."/>
        </authorList>
    </citation>
    <scope>NUCLEOTIDE SEQUENCE</scope>
    <source>
        <strain evidence="2">KU_S4_2022</strain>
        <tissue evidence="2">Muscle</tissue>
    </source>
</reference>
<feature type="compositionally biased region" description="Basic and acidic residues" evidence="1">
    <location>
        <begin position="17"/>
        <end position="33"/>
    </location>
</feature>
<feature type="compositionally biased region" description="Polar residues" evidence="1">
    <location>
        <begin position="1"/>
        <end position="11"/>
    </location>
</feature>
<proteinExistence type="predicted"/>
<gene>
    <name evidence="2" type="ORF">NHX12_001506</name>
</gene>
<evidence type="ECO:0000256" key="1">
    <source>
        <dbReference type="SAM" id="MobiDB-lite"/>
    </source>
</evidence>
<dbReference type="AlphaFoldDB" id="A0A9Q0E283"/>
<comment type="caution">
    <text evidence="2">The sequence shown here is derived from an EMBL/GenBank/DDBJ whole genome shotgun (WGS) entry which is preliminary data.</text>
</comment>
<accession>A0A9Q0E283</accession>
<dbReference type="EMBL" id="JANIIK010000109">
    <property type="protein sequence ID" value="KAJ3597991.1"/>
    <property type="molecule type" value="Genomic_DNA"/>
</dbReference>
<organism evidence="2 3">
    <name type="scientific">Muraenolepis orangiensis</name>
    <name type="common">Patagonian moray cod</name>
    <dbReference type="NCBI Taxonomy" id="630683"/>
    <lineage>
        <taxon>Eukaryota</taxon>
        <taxon>Metazoa</taxon>
        <taxon>Chordata</taxon>
        <taxon>Craniata</taxon>
        <taxon>Vertebrata</taxon>
        <taxon>Euteleostomi</taxon>
        <taxon>Actinopterygii</taxon>
        <taxon>Neopterygii</taxon>
        <taxon>Teleostei</taxon>
        <taxon>Neoteleostei</taxon>
        <taxon>Acanthomorphata</taxon>
        <taxon>Zeiogadaria</taxon>
        <taxon>Gadariae</taxon>
        <taxon>Gadiformes</taxon>
        <taxon>Muraenolepidoidei</taxon>
        <taxon>Muraenolepididae</taxon>
        <taxon>Muraenolepis</taxon>
    </lineage>
</organism>
<protein>
    <submittedName>
        <fullName evidence="2">Uncharacterized protein</fullName>
    </submittedName>
</protein>
<evidence type="ECO:0000313" key="2">
    <source>
        <dbReference type="EMBL" id="KAJ3597991.1"/>
    </source>
</evidence>
<feature type="region of interest" description="Disordered" evidence="1">
    <location>
        <begin position="1"/>
        <end position="46"/>
    </location>
</feature>
<keyword evidence="3" id="KW-1185">Reference proteome</keyword>
<name>A0A9Q0E283_9TELE</name>
<dbReference type="Proteomes" id="UP001148018">
    <property type="component" value="Unassembled WGS sequence"/>
</dbReference>